<name>A0AAV4Q050_9ARAC</name>
<sequence length="99" mass="11792">MGYTRACDVPAPHRETVTDYTSEAISNKRSLVSNDYSANRRQRIFRIFTSRHTRDQYIKIPFYNFDNNVNEVVHYIFEETSPEKTQKTRELEPKTQQTN</sequence>
<feature type="compositionally biased region" description="Basic and acidic residues" evidence="1">
    <location>
        <begin position="81"/>
        <end position="93"/>
    </location>
</feature>
<reference evidence="2 3" key="1">
    <citation type="submission" date="2021-06" db="EMBL/GenBank/DDBJ databases">
        <title>Caerostris darwini draft genome.</title>
        <authorList>
            <person name="Kono N."/>
            <person name="Arakawa K."/>
        </authorList>
    </citation>
    <scope>NUCLEOTIDE SEQUENCE [LARGE SCALE GENOMIC DNA]</scope>
</reference>
<gene>
    <name evidence="2" type="ORF">CDAR_369961</name>
</gene>
<dbReference type="EMBL" id="BPLQ01003678">
    <property type="protein sequence ID" value="GIY02491.1"/>
    <property type="molecule type" value="Genomic_DNA"/>
</dbReference>
<evidence type="ECO:0000313" key="2">
    <source>
        <dbReference type="EMBL" id="GIY02491.1"/>
    </source>
</evidence>
<dbReference type="Proteomes" id="UP001054837">
    <property type="component" value="Unassembled WGS sequence"/>
</dbReference>
<comment type="caution">
    <text evidence="2">The sequence shown here is derived from an EMBL/GenBank/DDBJ whole genome shotgun (WGS) entry which is preliminary data.</text>
</comment>
<proteinExistence type="predicted"/>
<evidence type="ECO:0000256" key="1">
    <source>
        <dbReference type="SAM" id="MobiDB-lite"/>
    </source>
</evidence>
<feature type="region of interest" description="Disordered" evidence="1">
    <location>
        <begin position="80"/>
        <end position="99"/>
    </location>
</feature>
<protein>
    <submittedName>
        <fullName evidence="2">Uncharacterized protein</fullName>
    </submittedName>
</protein>
<keyword evidence="3" id="KW-1185">Reference proteome</keyword>
<accession>A0AAV4Q050</accession>
<dbReference type="AlphaFoldDB" id="A0AAV4Q050"/>
<evidence type="ECO:0000313" key="3">
    <source>
        <dbReference type="Proteomes" id="UP001054837"/>
    </source>
</evidence>
<organism evidence="2 3">
    <name type="scientific">Caerostris darwini</name>
    <dbReference type="NCBI Taxonomy" id="1538125"/>
    <lineage>
        <taxon>Eukaryota</taxon>
        <taxon>Metazoa</taxon>
        <taxon>Ecdysozoa</taxon>
        <taxon>Arthropoda</taxon>
        <taxon>Chelicerata</taxon>
        <taxon>Arachnida</taxon>
        <taxon>Araneae</taxon>
        <taxon>Araneomorphae</taxon>
        <taxon>Entelegynae</taxon>
        <taxon>Araneoidea</taxon>
        <taxon>Araneidae</taxon>
        <taxon>Caerostris</taxon>
    </lineage>
</organism>